<keyword evidence="1" id="KW-0732">Signal</keyword>
<evidence type="ECO:0000313" key="3">
    <source>
        <dbReference type="Proteomes" id="UP000540685"/>
    </source>
</evidence>
<name>A0A7W9IGR8_9ACTN</name>
<evidence type="ECO:0000256" key="1">
    <source>
        <dbReference type="SAM" id="SignalP"/>
    </source>
</evidence>
<protein>
    <recommendedName>
        <fullName evidence="4">Secreted protein</fullName>
    </recommendedName>
</protein>
<dbReference type="Proteomes" id="UP000540685">
    <property type="component" value="Unassembled WGS sequence"/>
</dbReference>
<dbReference type="RefSeq" id="WP_184537788.1">
    <property type="nucleotide sequence ID" value="NZ_JACHMP010000001.1"/>
</dbReference>
<organism evidence="2 3">
    <name type="scientific">Streptosporangium becharense</name>
    <dbReference type="NCBI Taxonomy" id="1816182"/>
    <lineage>
        <taxon>Bacteria</taxon>
        <taxon>Bacillati</taxon>
        <taxon>Actinomycetota</taxon>
        <taxon>Actinomycetes</taxon>
        <taxon>Streptosporangiales</taxon>
        <taxon>Streptosporangiaceae</taxon>
        <taxon>Streptosporangium</taxon>
    </lineage>
</organism>
<comment type="caution">
    <text evidence="2">The sequence shown here is derived from an EMBL/GenBank/DDBJ whole genome shotgun (WGS) entry which is preliminary data.</text>
</comment>
<dbReference type="EMBL" id="JACHMP010000001">
    <property type="protein sequence ID" value="MBB5819818.1"/>
    <property type="molecule type" value="Genomic_DNA"/>
</dbReference>
<gene>
    <name evidence="2" type="ORF">F4562_002880</name>
</gene>
<proteinExistence type="predicted"/>
<keyword evidence="3" id="KW-1185">Reference proteome</keyword>
<feature type="signal peptide" evidence="1">
    <location>
        <begin position="1"/>
        <end position="26"/>
    </location>
</feature>
<sequence>MHAGVRVLLSATAAAVLVLGGSAASADSRLNEPSDPTVWKWSSIHSVDHGARAYGKVLVGQSAFEVHGTLYDSSPSGCGWLLLRHQSFRDGKWRSVNQRNCADRPVTFRKEVGGPRQIKAKVCRGTSQQPTGQCSGWRTIYVKGS</sequence>
<evidence type="ECO:0000313" key="2">
    <source>
        <dbReference type="EMBL" id="MBB5819818.1"/>
    </source>
</evidence>
<feature type="chain" id="PRO_5031340783" description="Secreted protein" evidence="1">
    <location>
        <begin position="27"/>
        <end position="145"/>
    </location>
</feature>
<dbReference type="AlphaFoldDB" id="A0A7W9IGR8"/>
<evidence type="ECO:0008006" key="4">
    <source>
        <dbReference type="Google" id="ProtNLM"/>
    </source>
</evidence>
<accession>A0A7W9IGR8</accession>
<reference evidence="2 3" key="1">
    <citation type="submission" date="2020-08" db="EMBL/GenBank/DDBJ databases">
        <title>Sequencing the genomes of 1000 actinobacteria strains.</title>
        <authorList>
            <person name="Klenk H.-P."/>
        </authorList>
    </citation>
    <scope>NUCLEOTIDE SEQUENCE [LARGE SCALE GENOMIC DNA]</scope>
    <source>
        <strain evidence="2 3">DSM 46887</strain>
    </source>
</reference>